<dbReference type="AlphaFoldDB" id="A0AA44F6U8"/>
<organism evidence="3 4">
    <name type="scientific">Agrobacterium tumefaciens</name>
    <dbReference type="NCBI Taxonomy" id="358"/>
    <lineage>
        <taxon>Bacteria</taxon>
        <taxon>Pseudomonadati</taxon>
        <taxon>Pseudomonadota</taxon>
        <taxon>Alphaproteobacteria</taxon>
        <taxon>Hyphomicrobiales</taxon>
        <taxon>Rhizobiaceae</taxon>
        <taxon>Rhizobium/Agrobacterium group</taxon>
        <taxon>Agrobacterium</taxon>
        <taxon>Agrobacterium tumefaciens complex</taxon>
    </lineage>
</organism>
<dbReference type="PANTHER" id="PTHR34406">
    <property type="entry name" value="PROTEIN YCEI"/>
    <property type="match status" value="1"/>
</dbReference>
<dbReference type="EMBL" id="JAAMAY010000027">
    <property type="protein sequence ID" value="NTC29823.1"/>
    <property type="molecule type" value="Genomic_DNA"/>
</dbReference>
<feature type="signal peptide" evidence="1">
    <location>
        <begin position="1"/>
        <end position="22"/>
    </location>
</feature>
<reference evidence="3" key="1">
    <citation type="journal article" date="2020" name="Science">
        <title>Unexpected conservation and global transmission of agrobacterial virulence plasmids.</title>
        <authorList>
            <person name="Weisberg A.J."/>
            <person name="Davis E.W. 2nd"/>
            <person name="Tabima J."/>
            <person name="Belcher M.S."/>
            <person name="Miller M."/>
            <person name="Kuo C.H."/>
            <person name="Loper J.E."/>
            <person name="Grunwald N.J."/>
            <person name="Putnam M.L."/>
            <person name="Chang J.H."/>
        </authorList>
    </citation>
    <scope>NUCLEOTIDE SEQUENCE</scope>
    <source>
        <strain evidence="3">17-1853-1a</strain>
    </source>
</reference>
<accession>A0AA44F6U8</accession>
<evidence type="ECO:0000313" key="3">
    <source>
        <dbReference type="EMBL" id="NTC29823.1"/>
    </source>
</evidence>
<proteinExistence type="predicted"/>
<dbReference type="Pfam" id="PF04264">
    <property type="entry name" value="YceI"/>
    <property type="match status" value="1"/>
</dbReference>
<protein>
    <submittedName>
        <fullName evidence="3">YceI family protein</fullName>
    </submittedName>
</protein>
<dbReference type="SMART" id="SM00867">
    <property type="entry name" value="YceI"/>
    <property type="match status" value="1"/>
</dbReference>
<evidence type="ECO:0000313" key="4">
    <source>
        <dbReference type="Proteomes" id="UP000702952"/>
    </source>
</evidence>
<comment type="caution">
    <text evidence="3">The sequence shown here is derived from an EMBL/GenBank/DDBJ whole genome shotgun (WGS) entry which is preliminary data.</text>
</comment>
<keyword evidence="1" id="KW-0732">Signal</keyword>
<name>A0AA44F6U8_AGRTU</name>
<feature type="chain" id="PRO_5041448667" evidence="1">
    <location>
        <begin position="23"/>
        <end position="202"/>
    </location>
</feature>
<dbReference type="Gene3D" id="2.40.128.110">
    <property type="entry name" value="Lipid/polyisoprenoid-binding, YceI-like"/>
    <property type="match status" value="1"/>
</dbReference>
<evidence type="ECO:0000256" key="1">
    <source>
        <dbReference type="SAM" id="SignalP"/>
    </source>
</evidence>
<dbReference type="SUPFAM" id="SSF101874">
    <property type="entry name" value="YceI-like"/>
    <property type="match status" value="1"/>
</dbReference>
<gene>
    <name evidence="3" type="ORF">G6M46_16955</name>
</gene>
<dbReference type="InterPro" id="IPR007372">
    <property type="entry name" value="Lipid/polyisoprenoid-bd_YceI"/>
</dbReference>
<dbReference type="InterPro" id="IPR036761">
    <property type="entry name" value="TTHA0802/YceI-like_sf"/>
</dbReference>
<sequence>MIMKRRLFALLFCGLFPTMGFGQTVPLKSGTYQSDPAHTNVLWSVTHHGASNYIGRFNGIKATLDLDLDQVQESSVVAEITVSSVDTNYPLTDKDFDAQVAGSDILDAKSHPVITFKSTSIELGADNTAKVTGDLSFHGVTKEVVLDTKMNAMINPHPITKGPVIGFSAKAMIKRSDFGVDFLQGSIGDDVPITIEIEFMGK</sequence>
<dbReference type="Proteomes" id="UP000702952">
    <property type="component" value="Unassembled WGS sequence"/>
</dbReference>
<feature type="domain" description="Lipid/polyisoprenoid-binding YceI-like" evidence="2">
    <location>
        <begin position="31"/>
        <end position="200"/>
    </location>
</feature>
<evidence type="ECO:0000259" key="2">
    <source>
        <dbReference type="SMART" id="SM00867"/>
    </source>
</evidence>
<dbReference type="PANTHER" id="PTHR34406:SF1">
    <property type="entry name" value="PROTEIN YCEI"/>
    <property type="match status" value="1"/>
</dbReference>